<accession>A0A150FX09</accession>
<name>A0A150FX09_GONPE</name>
<dbReference type="AlphaFoldDB" id="A0A150FX09"/>
<keyword evidence="2" id="KW-1185">Reference proteome</keyword>
<protein>
    <submittedName>
        <fullName evidence="1">Uncharacterized protein</fullName>
    </submittedName>
</protein>
<reference evidence="2" key="1">
    <citation type="journal article" date="2016" name="Nat. Commun.">
        <title>The Gonium pectorale genome demonstrates co-option of cell cycle regulation during the evolution of multicellularity.</title>
        <authorList>
            <person name="Hanschen E.R."/>
            <person name="Marriage T.N."/>
            <person name="Ferris P.J."/>
            <person name="Hamaji T."/>
            <person name="Toyoda A."/>
            <person name="Fujiyama A."/>
            <person name="Neme R."/>
            <person name="Noguchi H."/>
            <person name="Minakuchi Y."/>
            <person name="Suzuki M."/>
            <person name="Kawai-Toyooka H."/>
            <person name="Smith D.R."/>
            <person name="Sparks H."/>
            <person name="Anderson J."/>
            <person name="Bakaric R."/>
            <person name="Luria V."/>
            <person name="Karger A."/>
            <person name="Kirschner M.W."/>
            <person name="Durand P.M."/>
            <person name="Michod R.E."/>
            <person name="Nozaki H."/>
            <person name="Olson B.J."/>
        </authorList>
    </citation>
    <scope>NUCLEOTIDE SEQUENCE [LARGE SCALE GENOMIC DNA]</scope>
    <source>
        <strain evidence="2">NIES-2863</strain>
    </source>
</reference>
<dbReference type="Proteomes" id="UP000075714">
    <property type="component" value="Unassembled WGS sequence"/>
</dbReference>
<organism evidence="1 2">
    <name type="scientific">Gonium pectorale</name>
    <name type="common">Green alga</name>
    <dbReference type="NCBI Taxonomy" id="33097"/>
    <lineage>
        <taxon>Eukaryota</taxon>
        <taxon>Viridiplantae</taxon>
        <taxon>Chlorophyta</taxon>
        <taxon>core chlorophytes</taxon>
        <taxon>Chlorophyceae</taxon>
        <taxon>CS clade</taxon>
        <taxon>Chlamydomonadales</taxon>
        <taxon>Volvocaceae</taxon>
        <taxon>Gonium</taxon>
    </lineage>
</organism>
<evidence type="ECO:0000313" key="2">
    <source>
        <dbReference type="Proteomes" id="UP000075714"/>
    </source>
</evidence>
<dbReference type="EMBL" id="LSYV01000385">
    <property type="protein sequence ID" value="KXZ41570.1"/>
    <property type="molecule type" value="Genomic_DNA"/>
</dbReference>
<sequence length="307" mass="34056">MQRQQPAHVAAGLSDDQLRSRVAVERHRHTYGVPSTDSSGRKTYKCAVPGCGGQMHVERDDAANDAMAPTFRLTLLAHNHAAQTPSQSNRKRKQQLRTLLANWRMNGDLLGKRPSDGSGGDWPTPDPAQVPTAVLVQDGRVVDLQLPSPGLGSWTAHNCLHHVTGRDVVARVRNGNMAALALFKFEVRKPERQAKVRHTLNDMRQRLPSPLVKIKRHDKSDPHDIHMGGNVLIMTDPSSAAPGYKHQRLQRQGNPRYHDLLEAPLYTMAELVWDEVVERAPFLAAYRCALPAMGLSAHCLHQPEAAQ</sequence>
<proteinExistence type="predicted"/>
<evidence type="ECO:0000313" key="1">
    <source>
        <dbReference type="EMBL" id="KXZ41570.1"/>
    </source>
</evidence>
<comment type="caution">
    <text evidence="1">The sequence shown here is derived from an EMBL/GenBank/DDBJ whole genome shotgun (WGS) entry which is preliminary data.</text>
</comment>
<gene>
    <name evidence="1" type="ORF">GPECTOR_388g197</name>
</gene>